<name>A0A6C0C978_9ZZZZ</name>
<dbReference type="EMBL" id="MN739360">
    <property type="protein sequence ID" value="QHT00883.1"/>
    <property type="molecule type" value="Genomic_DNA"/>
</dbReference>
<reference evidence="1" key="1">
    <citation type="journal article" date="2020" name="Nature">
        <title>Giant virus diversity and host interactions through global metagenomics.</title>
        <authorList>
            <person name="Schulz F."/>
            <person name="Roux S."/>
            <person name="Paez-Espino D."/>
            <person name="Jungbluth S."/>
            <person name="Walsh D.A."/>
            <person name="Denef V.J."/>
            <person name="McMahon K.D."/>
            <person name="Konstantinidis K.T."/>
            <person name="Eloe-Fadrosh E.A."/>
            <person name="Kyrpides N.C."/>
            <person name="Woyke T."/>
        </authorList>
    </citation>
    <scope>NUCLEOTIDE SEQUENCE</scope>
    <source>
        <strain evidence="1">GVMAG-M-3300020192-26</strain>
    </source>
</reference>
<evidence type="ECO:0000313" key="1">
    <source>
        <dbReference type="EMBL" id="QHT00883.1"/>
    </source>
</evidence>
<organism evidence="1">
    <name type="scientific">viral metagenome</name>
    <dbReference type="NCBI Taxonomy" id="1070528"/>
    <lineage>
        <taxon>unclassified sequences</taxon>
        <taxon>metagenomes</taxon>
        <taxon>organismal metagenomes</taxon>
    </lineage>
</organism>
<accession>A0A6C0C978</accession>
<sequence>MYVTIFISFFLNIKKLKILSTERCINKIIEQSNMSFLHDEFAEILSSCKKRYDNLDEDLKIQLEPLMHDSTHVPMSGIIDLFQSNVIHPKLSENENFIAFDKLPNNCIRKILSQRFDLAFTRKEDKLIMRGRSNDITIKAYYYNSQTLLAKLINEPEVPLPTNGTLIELIPKIGQLCIKLPLGYLD</sequence>
<protein>
    <submittedName>
        <fullName evidence="1">Uncharacterized protein</fullName>
    </submittedName>
</protein>
<proteinExistence type="predicted"/>
<dbReference type="AlphaFoldDB" id="A0A6C0C978"/>